<dbReference type="GO" id="GO:0001731">
    <property type="term" value="P:formation of translation preinitiation complex"/>
    <property type="evidence" value="ECO:0007669"/>
    <property type="project" value="InterPro"/>
</dbReference>
<dbReference type="InterPro" id="IPR039757">
    <property type="entry name" value="EIF2D"/>
</dbReference>
<dbReference type="CDD" id="cd11608">
    <property type="entry name" value="eIF2D_C"/>
    <property type="match status" value="1"/>
</dbReference>
<dbReference type="InterPro" id="IPR058886">
    <property type="entry name" value="SWIB_eIF2D"/>
</dbReference>
<comment type="caution">
    <text evidence="3">The sequence shown here is derived from an EMBL/GenBank/DDBJ whole genome shotgun (WGS) entry which is preliminary data.</text>
</comment>
<evidence type="ECO:0000313" key="4">
    <source>
        <dbReference type="Proteomes" id="UP000279236"/>
    </source>
</evidence>
<dbReference type="GO" id="GO:0003743">
    <property type="term" value="F:translation initiation factor activity"/>
    <property type="evidence" value="ECO:0007669"/>
    <property type="project" value="InterPro"/>
</dbReference>
<dbReference type="Gene3D" id="3.10.400.20">
    <property type="match status" value="1"/>
</dbReference>
<dbReference type="RefSeq" id="XP_028479642.1">
    <property type="nucleotide sequence ID" value="XM_028620670.1"/>
</dbReference>
<feature type="region of interest" description="Disordered" evidence="1">
    <location>
        <begin position="390"/>
        <end position="412"/>
    </location>
</feature>
<dbReference type="SUPFAM" id="SSF55159">
    <property type="entry name" value="eIF1-like"/>
    <property type="match status" value="1"/>
</dbReference>
<dbReference type="Pfam" id="PF25304">
    <property type="entry name" value="WHD_eIF2D"/>
    <property type="match status" value="1"/>
</dbReference>
<dbReference type="Proteomes" id="UP000279236">
    <property type="component" value="Unassembled WGS sequence"/>
</dbReference>
<dbReference type="OrthoDB" id="199771at2759"/>
<dbReference type="InterPro" id="IPR039759">
    <property type="entry name" value="eIF2D_SUI1"/>
</dbReference>
<feature type="region of interest" description="Disordered" evidence="1">
    <location>
        <begin position="222"/>
        <end position="245"/>
    </location>
</feature>
<dbReference type="InterPro" id="IPR036877">
    <property type="entry name" value="SUI1_dom_sf"/>
</dbReference>
<proteinExistence type="predicted"/>
<protein>
    <recommendedName>
        <fullName evidence="2">SUI1 domain-containing protein</fullName>
    </recommendedName>
</protein>
<evidence type="ECO:0000259" key="2">
    <source>
        <dbReference type="PROSITE" id="PS50296"/>
    </source>
</evidence>
<evidence type="ECO:0000313" key="3">
    <source>
        <dbReference type="EMBL" id="RSH86857.1"/>
    </source>
</evidence>
<dbReference type="Pfam" id="PF26291">
    <property type="entry name" value="SWIB_eIF2D"/>
    <property type="match status" value="1"/>
</dbReference>
<dbReference type="GeneID" id="39589678"/>
<dbReference type="Gene3D" id="3.30.780.10">
    <property type="entry name" value="SUI1-like domain"/>
    <property type="match status" value="1"/>
</dbReference>
<feature type="compositionally biased region" description="Pro residues" evidence="1">
    <location>
        <begin position="225"/>
        <end position="236"/>
    </location>
</feature>
<accession>A0A427Y6Z2</accession>
<dbReference type="EMBL" id="RSCE01000002">
    <property type="protein sequence ID" value="RSH86857.1"/>
    <property type="molecule type" value="Genomic_DNA"/>
</dbReference>
<dbReference type="PANTHER" id="PTHR12217">
    <property type="entry name" value="EUKARYOTIC TRANSLATION INITIATION FACTOR 2D"/>
    <property type="match status" value="1"/>
</dbReference>
<dbReference type="PROSITE" id="PS50296">
    <property type="entry name" value="SUI1"/>
    <property type="match status" value="1"/>
</dbReference>
<feature type="domain" description="SUI1" evidence="2">
    <location>
        <begin position="517"/>
        <end position="593"/>
    </location>
</feature>
<dbReference type="Pfam" id="PF01253">
    <property type="entry name" value="SUI1"/>
    <property type="match status" value="1"/>
</dbReference>
<dbReference type="SUPFAM" id="SSF47592">
    <property type="entry name" value="SWIB/MDM2 domain"/>
    <property type="match status" value="1"/>
</dbReference>
<gene>
    <name evidence="3" type="ORF">EHS24_005135</name>
</gene>
<keyword evidence="4" id="KW-1185">Reference proteome</keyword>
<dbReference type="STRING" id="105984.A0A427Y6Z2"/>
<dbReference type="PANTHER" id="PTHR12217:SF4">
    <property type="entry name" value="EUKARYOTIC TRANSLATION INITIATION FACTOR 2D"/>
    <property type="match status" value="1"/>
</dbReference>
<name>A0A427Y6Z2_9TREE</name>
<evidence type="ECO:0000256" key="1">
    <source>
        <dbReference type="SAM" id="MobiDB-lite"/>
    </source>
</evidence>
<reference evidence="3 4" key="1">
    <citation type="submission" date="2018-11" db="EMBL/GenBank/DDBJ databases">
        <title>Genome sequence of Apiotrichum porosum DSM 27194.</title>
        <authorList>
            <person name="Aliyu H."/>
            <person name="Gorte O."/>
            <person name="Ochsenreither K."/>
        </authorList>
    </citation>
    <scope>NUCLEOTIDE SEQUENCE [LARGE SCALE GENOMIC DNA]</scope>
    <source>
        <strain evidence="3 4">DSM 27194</strain>
    </source>
</reference>
<dbReference type="InterPro" id="IPR036885">
    <property type="entry name" value="SWIB_MDM2_dom_sf"/>
</dbReference>
<organism evidence="3 4">
    <name type="scientific">Apiotrichum porosum</name>
    <dbReference type="NCBI Taxonomy" id="105984"/>
    <lineage>
        <taxon>Eukaryota</taxon>
        <taxon>Fungi</taxon>
        <taxon>Dikarya</taxon>
        <taxon>Basidiomycota</taxon>
        <taxon>Agaricomycotina</taxon>
        <taxon>Tremellomycetes</taxon>
        <taxon>Trichosporonales</taxon>
        <taxon>Trichosporonaceae</taxon>
        <taxon>Apiotrichum</taxon>
    </lineage>
</organism>
<dbReference type="InterPro" id="IPR001950">
    <property type="entry name" value="SUI1"/>
</dbReference>
<dbReference type="FunFam" id="3.30.780.10:FF:000008">
    <property type="entry name" value="eukaryotic translation initiation factor 2D"/>
    <property type="match status" value="1"/>
</dbReference>
<dbReference type="AlphaFoldDB" id="A0A427Y6Z2"/>
<dbReference type="InterPro" id="IPR057429">
    <property type="entry name" value="WH_eIF2D"/>
</dbReference>
<sequence>MFKKALAHQSNATPLRSSARRALVAQVFAAFPALQDAVAKEGEPGPTDKELGRALIPEGVRSASIETSGGIDGTLYLSPDGDALWMTLGRGSKELIPTLALLAPGELPPFLPVLQLHYPLPPPLFTGAPLFLPAVRHMGTPWRLPDVGEGELVALAADTGDDGVVYVGVARVVAKGGLREALGRLLKHRAEGIERDEGKFADILCIVDDHLWDAGSKPAAKAFPLPSPRSPLVPPPDSEKPKLAATPVEPVEEVADGVAGLSVAADEASVDKGEPLTAAEVSTLLTAALLQTLNSPPAFPIPSSQLYSGHILPNRPAYIPAARRDDVVISRSEWKKLAKWMKELGKEGLIKVKETKGEVVVTGYDAAHPAVQTHASFLTVGEEEARAAKRAAREAAAADAPAGTQPSKSGGREMAIAELWRPSGAAVDFWGECGIDKDTLSLPSIIKPTVDAFLEKNRLVDASDRRIVKLNKVLASAVKAKDGDKLHRDEVVRRLRAGVVWSVSVGGVVKKGTLNPIGMAVKTRQGRKQVTLVSGLEAFGIDIDDFADELRHLCAGSASVQPLTGASPKLNLKEVLVQGSQIKLVTEALLAKGVPKRYIKEGEGDKKKR</sequence>